<evidence type="ECO:0000313" key="3">
    <source>
        <dbReference type="Proteomes" id="UP000193963"/>
    </source>
</evidence>
<feature type="transmembrane region" description="Helical" evidence="1">
    <location>
        <begin position="108"/>
        <end position="130"/>
    </location>
</feature>
<protein>
    <recommendedName>
        <fullName evidence="4">Transmembrane protein</fullName>
    </recommendedName>
</protein>
<keyword evidence="1" id="KW-0472">Membrane</keyword>
<reference evidence="2 3" key="1">
    <citation type="submission" date="2017-03" db="EMBL/GenBank/DDBJ databases">
        <authorList>
            <person name="Afonso C.L."/>
            <person name="Miller P.J."/>
            <person name="Scott M.A."/>
            <person name="Spackman E."/>
            <person name="Goraichik I."/>
            <person name="Dimitrov K.M."/>
            <person name="Suarez D.L."/>
            <person name="Swayne D.E."/>
        </authorList>
    </citation>
    <scope>NUCLEOTIDE SEQUENCE [LARGE SCALE GENOMIC DNA]</scope>
    <source>
        <strain evidence="2 3">CECT 7751</strain>
    </source>
</reference>
<accession>A0A1X7A674</accession>
<dbReference type="EMBL" id="FWFN01000009">
    <property type="protein sequence ID" value="SLN71245.1"/>
    <property type="molecule type" value="Genomic_DNA"/>
</dbReference>
<name>A0A1X7A674_9RHOB</name>
<feature type="transmembrane region" description="Helical" evidence="1">
    <location>
        <begin position="61"/>
        <end position="80"/>
    </location>
</feature>
<sequence length="134" mass="14612">MTDEHQPRRDEDQKEFAEEHASLFKITLGPLIWAAHFVACYGLVAVTCAKGWDIDAVRSGLLVASGAALVGIGWVGWVAWRQWNVAQTGDFVNRCGRAEDRHHFLGHAAFLLSIISAIGVVFVSLPLVLIGGCQ</sequence>
<proteinExistence type="predicted"/>
<keyword evidence="1" id="KW-1133">Transmembrane helix</keyword>
<keyword evidence="1" id="KW-0812">Transmembrane</keyword>
<organism evidence="2 3">
    <name type="scientific">Pseudooceanicola marinus</name>
    <dbReference type="NCBI Taxonomy" id="396013"/>
    <lineage>
        <taxon>Bacteria</taxon>
        <taxon>Pseudomonadati</taxon>
        <taxon>Pseudomonadota</taxon>
        <taxon>Alphaproteobacteria</taxon>
        <taxon>Rhodobacterales</taxon>
        <taxon>Paracoccaceae</taxon>
        <taxon>Pseudooceanicola</taxon>
    </lineage>
</organism>
<feature type="transmembrane region" description="Helical" evidence="1">
    <location>
        <begin position="31"/>
        <end position="49"/>
    </location>
</feature>
<gene>
    <name evidence="2" type="ORF">PSM7751_03818</name>
</gene>
<dbReference type="AlphaFoldDB" id="A0A1X7A674"/>
<evidence type="ECO:0000256" key="1">
    <source>
        <dbReference type="SAM" id="Phobius"/>
    </source>
</evidence>
<dbReference type="Proteomes" id="UP000193963">
    <property type="component" value="Unassembled WGS sequence"/>
</dbReference>
<evidence type="ECO:0008006" key="4">
    <source>
        <dbReference type="Google" id="ProtNLM"/>
    </source>
</evidence>
<dbReference type="RefSeq" id="WP_085889839.1">
    <property type="nucleotide sequence ID" value="NZ_FWFN01000009.1"/>
</dbReference>
<evidence type="ECO:0000313" key="2">
    <source>
        <dbReference type="EMBL" id="SLN71245.1"/>
    </source>
</evidence>
<dbReference type="OrthoDB" id="7264282at2"/>
<keyword evidence="3" id="KW-1185">Reference proteome</keyword>